<protein>
    <submittedName>
        <fullName evidence="3">Uncharacterized protein</fullName>
    </submittedName>
</protein>
<feature type="region of interest" description="Disordered" evidence="1">
    <location>
        <begin position="132"/>
        <end position="151"/>
    </location>
</feature>
<dbReference type="VEuPathDB" id="TriTrypDB:BCY84_09631"/>
<feature type="transmembrane region" description="Helical" evidence="2">
    <location>
        <begin position="15"/>
        <end position="36"/>
    </location>
</feature>
<comment type="caution">
    <text evidence="3">The sequence shown here is derived from an EMBL/GenBank/DDBJ whole genome shotgun (WGS) entry which is preliminary data.</text>
</comment>
<dbReference type="AlphaFoldDB" id="A0A7J6Y0K6"/>
<keyword evidence="2" id="KW-0472">Membrane</keyword>
<reference evidence="3 4" key="1">
    <citation type="journal article" date="2019" name="Genome Biol. Evol.">
        <title>Nanopore Sequencing Significantly Improves Genome Assembly of the Protozoan Parasite Trypanosoma cruzi.</title>
        <authorList>
            <person name="Diaz-Viraque F."/>
            <person name="Pita S."/>
            <person name="Greif G."/>
            <person name="de Souza R.C.M."/>
            <person name="Iraola G."/>
            <person name="Robello C."/>
        </authorList>
    </citation>
    <scope>NUCLEOTIDE SEQUENCE [LARGE SCALE GENOMIC DNA]</scope>
    <source>
        <strain evidence="3 4">Berenice</strain>
    </source>
</reference>
<feature type="region of interest" description="Disordered" evidence="1">
    <location>
        <begin position="541"/>
        <end position="560"/>
    </location>
</feature>
<evidence type="ECO:0000256" key="1">
    <source>
        <dbReference type="SAM" id="MobiDB-lite"/>
    </source>
</evidence>
<keyword evidence="2" id="KW-0812">Transmembrane</keyword>
<name>A0A7J6Y0K6_TRYCR</name>
<sequence length="727" mass="80663">MSVVRIQLTGWEEGYALIDLQLPVVTCVLAVIVFLCRRSLGALFLRAVAGECSLADDGHGSTTGQAANYRPAALLMIFRHLPELPEVIATFDAHFPGVLNENDFCAFAKRRVFVHLLTPDGLREDQNLHQDATHEVDGSRNDKDNSLENANLTKGEVVASPIVKKRNWGRLRRLLLGDRRKNKQVKKKKMMMMEEDVKSRKGEEVEEEETEFCCAETSGTQNGSNGGRTQKTPLETLILQCGEYQWERLVRLRAVQLLNTSMSLEENDIWHVHYMKLIQSVVKDEDFDDDSSRVTCGGVLVCAAPRSPVPLLQMALQSGLLCRKMTLHGGEGPAAEPPIIESPVMLSVLSLFFSYLLENFIYCLDLVFSNVGHLLHVLLAYITWLWSLHWHFGSSQLERDGSATRPQFMPTEELPGSLWILPSRSTSLLQRIAEHVNKFALSSENRLVGVCVHDVASAVNLGTLGRVMQQDLQDVYAEKKSSSSSFSGVAAYISRLLFYFTSVSVWLQRRCRMCQALSLGETRFNSGFFAEAAVAASPVNTRMASSESPTTTTTKEEEGAAWTSDEAMVNRLLSCVERRVRTAEGLPPNPTSTALSLDAPACGCHNHYYRLGREVPVYYFGGYRLHAMYCTAMPPISAQRSPHTPTYTVTECGGATCSMLWLPHHSAWKTLTTTTTATTGAAAAKSLESEDFFLDELSQHFMEELLAMANLFLGLPAMEALEASSPI</sequence>
<keyword evidence="2" id="KW-1133">Transmembrane helix</keyword>
<organism evidence="3 4">
    <name type="scientific">Trypanosoma cruzi</name>
    <dbReference type="NCBI Taxonomy" id="5693"/>
    <lineage>
        <taxon>Eukaryota</taxon>
        <taxon>Discoba</taxon>
        <taxon>Euglenozoa</taxon>
        <taxon>Kinetoplastea</taxon>
        <taxon>Metakinetoplastina</taxon>
        <taxon>Trypanosomatida</taxon>
        <taxon>Trypanosomatidae</taxon>
        <taxon>Trypanosoma</taxon>
        <taxon>Schizotrypanum</taxon>
    </lineage>
</organism>
<feature type="compositionally biased region" description="Basic and acidic residues" evidence="1">
    <location>
        <begin position="132"/>
        <end position="146"/>
    </location>
</feature>
<evidence type="ECO:0000313" key="3">
    <source>
        <dbReference type="EMBL" id="KAF5219790.1"/>
    </source>
</evidence>
<evidence type="ECO:0000313" key="4">
    <source>
        <dbReference type="Proteomes" id="UP000583944"/>
    </source>
</evidence>
<evidence type="ECO:0000256" key="2">
    <source>
        <dbReference type="SAM" id="Phobius"/>
    </source>
</evidence>
<gene>
    <name evidence="3" type="ORF">ECC02_007218</name>
</gene>
<proteinExistence type="predicted"/>
<feature type="region of interest" description="Disordered" evidence="1">
    <location>
        <begin position="182"/>
        <end position="202"/>
    </location>
</feature>
<dbReference type="EMBL" id="JABDHM010000063">
    <property type="protein sequence ID" value="KAF5219790.1"/>
    <property type="molecule type" value="Genomic_DNA"/>
</dbReference>
<dbReference type="Proteomes" id="UP000583944">
    <property type="component" value="Unassembled WGS sequence"/>
</dbReference>
<dbReference type="VEuPathDB" id="TriTrypDB:ECC02_007218"/>
<accession>A0A7J6Y0K6</accession>
<feature type="compositionally biased region" description="Basic and acidic residues" evidence="1">
    <location>
        <begin position="191"/>
        <end position="202"/>
    </location>
</feature>